<reference evidence="2" key="1">
    <citation type="journal article" date="2015" name="Nature">
        <title>Complex archaea that bridge the gap between prokaryotes and eukaryotes.</title>
        <authorList>
            <person name="Spang A."/>
            <person name="Saw J.H."/>
            <person name="Jorgensen S.L."/>
            <person name="Zaremba-Niedzwiedzka K."/>
            <person name="Martijn J."/>
            <person name="Lind A.E."/>
            <person name="van Eijk R."/>
            <person name="Schleper C."/>
            <person name="Guy L."/>
            <person name="Ettema T.J."/>
        </authorList>
    </citation>
    <scope>NUCLEOTIDE SEQUENCE</scope>
</reference>
<dbReference type="InterPro" id="IPR027383">
    <property type="entry name" value="Znf_put"/>
</dbReference>
<proteinExistence type="predicted"/>
<feature type="non-terminal residue" evidence="2">
    <location>
        <position position="85"/>
    </location>
</feature>
<gene>
    <name evidence="2" type="ORF">LCGC14_2319290</name>
</gene>
<evidence type="ECO:0000259" key="1">
    <source>
        <dbReference type="Pfam" id="PF13490"/>
    </source>
</evidence>
<organism evidence="2">
    <name type="scientific">marine sediment metagenome</name>
    <dbReference type="NCBI Taxonomy" id="412755"/>
    <lineage>
        <taxon>unclassified sequences</taxon>
        <taxon>metagenomes</taxon>
        <taxon>ecological metagenomes</taxon>
    </lineage>
</organism>
<sequence length="85" mass="9143">MDCDQVGELLDAYALGAAEADEAARLEEHVADCVRCWSSLNEAQQAAAAIALSTAFQRAPASLRNRILAETEQGERLGVPKLMQL</sequence>
<dbReference type="EMBL" id="LAZR01033097">
    <property type="protein sequence ID" value="KKL49061.1"/>
    <property type="molecule type" value="Genomic_DNA"/>
</dbReference>
<protein>
    <recommendedName>
        <fullName evidence="1">Putative zinc-finger domain-containing protein</fullName>
    </recommendedName>
</protein>
<name>A0A0F9D5T8_9ZZZZ</name>
<dbReference type="Gene3D" id="1.10.10.1320">
    <property type="entry name" value="Anti-sigma factor, zinc-finger domain"/>
    <property type="match status" value="1"/>
</dbReference>
<feature type="domain" description="Putative zinc-finger" evidence="1">
    <location>
        <begin position="3"/>
        <end position="36"/>
    </location>
</feature>
<dbReference type="InterPro" id="IPR041916">
    <property type="entry name" value="Anti_sigma_zinc_sf"/>
</dbReference>
<accession>A0A0F9D5T8</accession>
<evidence type="ECO:0000313" key="2">
    <source>
        <dbReference type="EMBL" id="KKL49061.1"/>
    </source>
</evidence>
<dbReference type="AlphaFoldDB" id="A0A0F9D5T8"/>
<comment type="caution">
    <text evidence="2">The sequence shown here is derived from an EMBL/GenBank/DDBJ whole genome shotgun (WGS) entry which is preliminary data.</text>
</comment>
<dbReference type="Pfam" id="PF13490">
    <property type="entry name" value="zf-HC2"/>
    <property type="match status" value="1"/>
</dbReference>